<protein>
    <submittedName>
        <fullName evidence="1">Uncharacterized protein</fullName>
    </submittedName>
</protein>
<proteinExistence type="predicted"/>
<name>A0A286S1U8_9CAUD</name>
<evidence type="ECO:0000313" key="1">
    <source>
        <dbReference type="EMBL" id="ASX99310.1"/>
    </source>
</evidence>
<dbReference type="EMBL" id="MF185731">
    <property type="protein sequence ID" value="ASX99310.1"/>
    <property type="molecule type" value="Genomic_DNA"/>
</dbReference>
<sequence>MNRTKTAALLLAIAVMTICITAFQVVMFLPVCEVEDATFCAWNAKTQGNGLGQSFITLWEGMTIRF</sequence>
<reference evidence="2" key="1">
    <citation type="submission" date="2017-06" db="EMBL/GenBank/DDBJ databases">
        <authorList>
            <person name="Kim H.J."/>
            <person name="Triplett B.A."/>
        </authorList>
    </citation>
    <scope>NUCLEOTIDE SEQUENCE [LARGE SCALE GENOMIC DNA]</scope>
</reference>
<gene>
    <name evidence="1" type="primary">89</name>
    <name evidence="1" type="ORF">SEA_MOLIVIA_89</name>
</gene>
<dbReference type="GeneID" id="40086301"/>
<accession>A0A286S1U8</accession>
<dbReference type="Proteomes" id="UP000225204">
    <property type="component" value="Segment"/>
</dbReference>
<evidence type="ECO:0000313" key="2">
    <source>
        <dbReference type="Proteomes" id="UP000225204"/>
    </source>
</evidence>
<dbReference type="KEGG" id="vg:40086301"/>
<keyword evidence="2" id="KW-1185">Reference proteome</keyword>
<organism evidence="1 2">
    <name type="scientific">Arthrobacter phage Molivia</name>
    <dbReference type="NCBI Taxonomy" id="2015839"/>
    <lineage>
        <taxon>Viruses</taxon>
        <taxon>Duplodnaviria</taxon>
        <taxon>Heunggongvirae</taxon>
        <taxon>Uroviricota</taxon>
        <taxon>Caudoviricetes</taxon>
        <taxon>Amigovirus</taxon>
        <taxon>Amigovirus molivia</taxon>
    </lineage>
</organism>
<dbReference type="OrthoDB" id="41631at10239"/>
<dbReference type="RefSeq" id="YP_009610211.1">
    <property type="nucleotide sequence ID" value="NC_042001.1"/>
</dbReference>